<evidence type="ECO:0000259" key="6">
    <source>
        <dbReference type="PROSITE" id="PS51352"/>
    </source>
</evidence>
<keyword evidence="3" id="KW-1015">Disulfide bond</keyword>
<evidence type="ECO:0000256" key="3">
    <source>
        <dbReference type="ARBA" id="ARBA00023157"/>
    </source>
</evidence>
<dbReference type="Pfam" id="PF08534">
    <property type="entry name" value="Redoxin"/>
    <property type="match status" value="1"/>
</dbReference>
<proteinExistence type="predicted"/>
<dbReference type="InterPro" id="IPR013766">
    <property type="entry name" value="Thioredoxin_domain"/>
</dbReference>
<keyword evidence="4" id="KW-0676">Redox-active center</keyword>
<keyword evidence="8" id="KW-1185">Reference proteome</keyword>
<evidence type="ECO:0000313" key="7">
    <source>
        <dbReference type="EMBL" id="OUJ74474.1"/>
    </source>
</evidence>
<protein>
    <recommendedName>
        <fullName evidence="6">Thioredoxin domain-containing protein</fullName>
    </recommendedName>
</protein>
<dbReference type="GO" id="GO:0030313">
    <property type="term" value="C:cell envelope"/>
    <property type="evidence" value="ECO:0007669"/>
    <property type="project" value="UniProtKB-SubCell"/>
</dbReference>
<evidence type="ECO:0000256" key="1">
    <source>
        <dbReference type="ARBA" id="ARBA00004196"/>
    </source>
</evidence>
<dbReference type="Proteomes" id="UP000194873">
    <property type="component" value="Unassembled WGS sequence"/>
</dbReference>
<dbReference type="PANTHER" id="PTHR42852">
    <property type="entry name" value="THIOL:DISULFIDE INTERCHANGE PROTEIN DSBE"/>
    <property type="match status" value="1"/>
</dbReference>
<keyword evidence="5" id="KW-0732">Signal</keyword>
<dbReference type="AlphaFoldDB" id="A0A243WFF1"/>
<dbReference type="GO" id="GO:0017004">
    <property type="term" value="P:cytochrome complex assembly"/>
    <property type="evidence" value="ECO:0007669"/>
    <property type="project" value="UniProtKB-KW"/>
</dbReference>
<dbReference type="EMBL" id="MTSE01000003">
    <property type="protein sequence ID" value="OUJ74474.1"/>
    <property type="molecule type" value="Genomic_DNA"/>
</dbReference>
<dbReference type="InterPro" id="IPR013740">
    <property type="entry name" value="Redoxin"/>
</dbReference>
<evidence type="ECO:0000256" key="4">
    <source>
        <dbReference type="ARBA" id="ARBA00023284"/>
    </source>
</evidence>
<organism evidence="7 8">
    <name type="scientific">Hymenobacter crusticola</name>
    <dbReference type="NCBI Taxonomy" id="1770526"/>
    <lineage>
        <taxon>Bacteria</taxon>
        <taxon>Pseudomonadati</taxon>
        <taxon>Bacteroidota</taxon>
        <taxon>Cytophagia</taxon>
        <taxon>Cytophagales</taxon>
        <taxon>Hymenobacteraceae</taxon>
        <taxon>Hymenobacter</taxon>
    </lineage>
</organism>
<evidence type="ECO:0000256" key="5">
    <source>
        <dbReference type="SAM" id="SignalP"/>
    </source>
</evidence>
<evidence type="ECO:0000313" key="8">
    <source>
        <dbReference type="Proteomes" id="UP000194873"/>
    </source>
</evidence>
<accession>A0A243WFF1</accession>
<dbReference type="PROSITE" id="PS51352">
    <property type="entry name" value="THIOREDOXIN_2"/>
    <property type="match status" value="1"/>
</dbReference>
<dbReference type="GO" id="GO:0016491">
    <property type="term" value="F:oxidoreductase activity"/>
    <property type="evidence" value="ECO:0007669"/>
    <property type="project" value="InterPro"/>
</dbReference>
<reference evidence="7 8" key="1">
    <citation type="submission" date="2017-01" db="EMBL/GenBank/DDBJ databases">
        <title>A new Hymenobacter.</title>
        <authorList>
            <person name="Liang Y."/>
            <person name="Feng F."/>
        </authorList>
    </citation>
    <scope>NUCLEOTIDE SEQUENCE [LARGE SCALE GENOMIC DNA]</scope>
    <source>
        <strain evidence="7">MIMBbqt21</strain>
    </source>
</reference>
<feature type="domain" description="Thioredoxin" evidence="6">
    <location>
        <begin position="347"/>
        <end position="490"/>
    </location>
</feature>
<evidence type="ECO:0000256" key="2">
    <source>
        <dbReference type="ARBA" id="ARBA00022748"/>
    </source>
</evidence>
<dbReference type="SUPFAM" id="SSF52833">
    <property type="entry name" value="Thioredoxin-like"/>
    <property type="match status" value="1"/>
</dbReference>
<dbReference type="Gene3D" id="3.40.30.10">
    <property type="entry name" value="Glutaredoxin"/>
    <property type="match status" value="1"/>
</dbReference>
<dbReference type="OrthoDB" id="6399635at2"/>
<comment type="subcellular location">
    <subcellularLocation>
        <location evidence="1">Cell envelope</location>
    </subcellularLocation>
</comment>
<dbReference type="InterPro" id="IPR036249">
    <property type="entry name" value="Thioredoxin-like_sf"/>
</dbReference>
<feature type="signal peptide" evidence="5">
    <location>
        <begin position="1"/>
        <end position="18"/>
    </location>
</feature>
<dbReference type="PANTHER" id="PTHR42852:SF6">
    <property type="entry name" value="THIOL:DISULFIDE INTERCHANGE PROTEIN DSBE"/>
    <property type="match status" value="1"/>
</dbReference>
<dbReference type="CDD" id="cd02966">
    <property type="entry name" value="TlpA_like_family"/>
    <property type="match status" value="1"/>
</dbReference>
<feature type="chain" id="PRO_5013258513" description="Thioredoxin domain-containing protein" evidence="5">
    <location>
        <begin position="19"/>
        <end position="493"/>
    </location>
</feature>
<dbReference type="InterPro" id="IPR050553">
    <property type="entry name" value="Thioredoxin_ResA/DsbE_sf"/>
</dbReference>
<comment type="caution">
    <text evidence="7">The sequence shown here is derived from an EMBL/GenBank/DDBJ whole genome shotgun (WGS) entry which is preliminary data.</text>
</comment>
<gene>
    <name evidence="7" type="ORF">BXP70_06725</name>
</gene>
<name>A0A243WFF1_9BACT</name>
<keyword evidence="2" id="KW-0201">Cytochrome c-type biogenesis</keyword>
<dbReference type="PROSITE" id="PS51257">
    <property type="entry name" value="PROKAR_LIPOPROTEIN"/>
    <property type="match status" value="1"/>
</dbReference>
<sequence>MRNLLLILVAALTACSTAKPPVRTQTTAPVKPAPPSTIVVTGQILHARKGDSVWVARKGIQIPEIKMALLDDEGKFRLVLQGVNSFVDGQFNGPGNCSMIVFLQPGDSVNVKADSRFFYKTVTFSGRGSFANNYLAQTHLRFDNSRDSLPERLCIKDLPAEYKRKVDVRRQQQLEFMNSYGVREPLPTEFVRIRQQVLDLQRASSLLNYVHYVKYTTKRSPTLPADFLDPLNKLPLSSLSYGSELSIRLATGDLIEAYQYAQLLPPNGLLPAEASAAERIFAQATVDFGDTQTRDQVIGDMLHNQLRRHLVTNQQAAFAMLALFKIHNRDSTAARRVRYVLKASANLHLGDLAPAFSLQDASGKRVSLQDFRGEVVYLDFWYSSCAPCIAEAPAAVKLKKQFLGKDVVFLYISVDRKADDWQKALVRHPLTGPNSVHLIDPGGYKASANYGVGGFPSYWIIGRDGKIRQGSAPRPSAGKETVVALEQALAQRP</sequence>